<comment type="similarity">
    <text evidence="2">Belongs to the major facilitator superfamily. TCR/Tet family.</text>
</comment>
<feature type="transmembrane region" description="Helical" evidence="8">
    <location>
        <begin position="322"/>
        <end position="339"/>
    </location>
</feature>
<dbReference type="PANTHER" id="PTHR23501">
    <property type="entry name" value="MAJOR FACILITATOR SUPERFAMILY"/>
    <property type="match status" value="1"/>
</dbReference>
<dbReference type="NCBIfam" id="TIGR00711">
    <property type="entry name" value="efflux_EmrB"/>
    <property type="match status" value="1"/>
</dbReference>
<comment type="subcellular location">
    <subcellularLocation>
        <location evidence="1">Cell membrane</location>
        <topology evidence="1">Multi-pass membrane protein</topology>
    </subcellularLocation>
</comment>
<feature type="transmembrane region" description="Helical" evidence="8">
    <location>
        <begin position="291"/>
        <end position="310"/>
    </location>
</feature>
<dbReference type="EMBL" id="RPFW01000012">
    <property type="protein sequence ID" value="TVY99750.1"/>
    <property type="molecule type" value="Genomic_DNA"/>
</dbReference>
<dbReference type="Gene3D" id="1.20.1250.20">
    <property type="entry name" value="MFS general substrate transporter like domains"/>
    <property type="match status" value="1"/>
</dbReference>
<dbReference type="InterPro" id="IPR020846">
    <property type="entry name" value="MFS_dom"/>
</dbReference>
<feature type="transmembrane region" description="Helical" evidence="8">
    <location>
        <begin position="458"/>
        <end position="476"/>
    </location>
</feature>
<protein>
    <submittedName>
        <fullName evidence="10">DHA2 family efflux MFS transporter permease subunit</fullName>
    </submittedName>
</protein>
<dbReference type="Proteomes" id="UP000460272">
    <property type="component" value="Unassembled WGS sequence"/>
</dbReference>
<reference evidence="10 11" key="1">
    <citation type="submission" date="2018-11" db="EMBL/GenBank/DDBJ databases">
        <title>Trebonia kvetii gen.nov., sp.nov., a novel acidophilic actinobacterium, and proposal of the new actinobacterial family Treboniaceae fam. nov.</title>
        <authorList>
            <person name="Rapoport D."/>
            <person name="Sagova-Mareckova M."/>
            <person name="Sedlacek I."/>
            <person name="Provaznik J."/>
            <person name="Kralova S."/>
            <person name="Pavlinic D."/>
            <person name="Benes V."/>
            <person name="Kopecky J."/>
        </authorList>
    </citation>
    <scope>NUCLEOTIDE SEQUENCE [LARGE SCALE GENOMIC DNA]</scope>
    <source>
        <strain evidence="10 11">15Tr583</strain>
    </source>
</reference>
<name>A0A6P2BR98_9ACTN</name>
<dbReference type="PANTHER" id="PTHR23501:SF197">
    <property type="entry name" value="COMD"/>
    <property type="match status" value="1"/>
</dbReference>
<feature type="transmembrane region" description="Helical" evidence="8">
    <location>
        <begin position="93"/>
        <end position="114"/>
    </location>
</feature>
<organism evidence="10 11">
    <name type="scientific">Trebonia kvetii</name>
    <dbReference type="NCBI Taxonomy" id="2480626"/>
    <lineage>
        <taxon>Bacteria</taxon>
        <taxon>Bacillati</taxon>
        <taxon>Actinomycetota</taxon>
        <taxon>Actinomycetes</taxon>
        <taxon>Streptosporangiales</taxon>
        <taxon>Treboniaceae</taxon>
        <taxon>Trebonia</taxon>
    </lineage>
</organism>
<feature type="domain" description="Major facilitator superfamily (MFS) profile" evidence="9">
    <location>
        <begin position="3"/>
        <end position="481"/>
    </location>
</feature>
<keyword evidence="4" id="KW-1003">Cell membrane</keyword>
<keyword evidence="6 8" id="KW-1133">Transmembrane helix</keyword>
<feature type="transmembrane region" description="Helical" evidence="8">
    <location>
        <begin position="156"/>
        <end position="175"/>
    </location>
</feature>
<evidence type="ECO:0000256" key="4">
    <source>
        <dbReference type="ARBA" id="ARBA00022475"/>
    </source>
</evidence>
<dbReference type="FunFam" id="1.20.1720.10:FF:000004">
    <property type="entry name" value="EmrB/QacA family drug resistance transporter"/>
    <property type="match status" value="1"/>
</dbReference>
<dbReference type="GO" id="GO:0022857">
    <property type="term" value="F:transmembrane transporter activity"/>
    <property type="evidence" value="ECO:0007669"/>
    <property type="project" value="InterPro"/>
</dbReference>
<gene>
    <name evidence="10" type="ORF">EAS64_41455</name>
</gene>
<feature type="transmembrane region" description="Helical" evidence="8">
    <location>
        <begin position="38"/>
        <end position="56"/>
    </location>
</feature>
<feature type="transmembrane region" description="Helical" evidence="8">
    <location>
        <begin position="68"/>
        <end position="87"/>
    </location>
</feature>
<dbReference type="PROSITE" id="PS50850">
    <property type="entry name" value="MFS"/>
    <property type="match status" value="1"/>
</dbReference>
<evidence type="ECO:0000256" key="2">
    <source>
        <dbReference type="ARBA" id="ARBA00007520"/>
    </source>
</evidence>
<dbReference type="GO" id="GO:0005886">
    <property type="term" value="C:plasma membrane"/>
    <property type="evidence" value="ECO:0007669"/>
    <property type="project" value="UniProtKB-SubCell"/>
</dbReference>
<evidence type="ECO:0000256" key="6">
    <source>
        <dbReference type="ARBA" id="ARBA00022989"/>
    </source>
</evidence>
<keyword evidence="7 8" id="KW-0472">Membrane</keyword>
<dbReference type="InterPro" id="IPR036259">
    <property type="entry name" value="MFS_trans_sf"/>
</dbReference>
<dbReference type="AlphaFoldDB" id="A0A6P2BR98"/>
<feature type="transmembrane region" description="Helical" evidence="8">
    <location>
        <begin position="126"/>
        <end position="150"/>
    </location>
</feature>
<keyword evidence="11" id="KW-1185">Reference proteome</keyword>
<proteinExistence type="inferred from homology"/>
<feature type="transmembrane region" description="Helical" evidence="8">
    <location>
        <begin position="187"/>
        <end position="209"/>
    </location>
</feature>
<evidence type="ECO:0000259" key="9">
    <source>
        <dbReference type="PROSITE" id="PS50850"/>
    </source>
</evidence>
<feature type="transmembrane region" description="Helical" evidence="8">
    <location>
        <begin position="215"/>
        <end position="235"/>
    </location>
</feature>
<dbReference type="CDD" id="cd17502">
    <property type="entry name" value="MFS_Azr1_MDR_like"/>
    <property type="match status" value="1"/>
</dbReference>
<accession>A0A6P2BR98</accession>
<evidence type="ECO:0000256" key="1">
    <source>
        <dbReference type="ARBA" id="ARBA00004651"/>
    </source>
</evidence>
<evidence type="ECO:0000256" key="8">
    <source>
        <dbReference type="SAM" id="Phobius"/>
    </source>
</evidence>
<evidence type="ECO:0000313" key="10">
    <source>
        <dbReference type="EMBL" id="TVY99750.1"/>
    </source>
</evidence>
<evidence type="ECO:0000313" key="11">
    <source>
        <dbReference type="Proteomes" id="UP000460272"/>
    </source>
</evidence>
<comment type="caution">
    <text evidence="10">The sequence shown here is derived from an EMBL/GenBank/DDBJ whole genome shotgun (WGS) entry which is preliminary data.</text>
</comment>
<dbReference type="SUPFAM" id="SSF103473">
    <property type="entry name" value="MFS general substrate transporter"/>
    <property type="match status" value="1"/>
</dbReference>
<dbReference type="InterPro" id="IPR011701">
    <property type="entry name" value="MFS"/>
</dbReference>
<feature type="transmembrane region" description="Helical" evidence="8">
    <location>
        <begin position="256"/>
        <end position="279"/>
    </location>
</feature>
<dbReference type="Pfam" id="PF07690">
    <property type="entry name" value="MFS_1"/>
    <property type="match status" value="1"/>
</dbReference>
<dbReference type="Gene3D" id="1.20.1720.10">
    <property type="entry name" value="Multidrug resistance protein D"/>
    <property type="match status" value="1"/>
</dbReference>
<evidence type="ECO:0000256" key="7">
    <source>
        <dbReference type="ARBA" id="ARBA00023136"/>
    </source>
</evidence>
<evidence type="ECO:0000256" key="5">
    <source>
        <dbReference type="ARBA" id="ARBA00022692"/>
    </source>
</evidence>
<feature type="transmembrane region" description="Helical" evidence="8">
    <location>
        <begin position="351"/>
        <end position="370"/>
    </location>
</feature>
<sequence>MILLPGLLLAMLLAMLDQLVVGTALPRIVGDLGGATHLSWVVTAYVLASTITTPFYGKLGDMYGRKKLFIFAIAVFLAGSALSGLSQSMAELITFRAIQGIGAGGLVVGAMATLGEIVPPRERGKYMSYFMVVMMTATIGGPLVGGWITTAISWRWIFYINLPLGGAALVYLIAVMKLPARRVEHKIDYLGGILLGVVSTSVILLATWGGTEYQWGSWEIIGLIALAVAGLAWFLMTERRAAEPMLPLHVFRSRNFSVTMVTTTFVGLGLFGAMTFLPFYQQTIQGASPTVSGLLMTPMMVGSMVTSVLAGTLTTKTGKYRIFPIVGGILMAVGMYLLSRIGVGTSRWETAIDYVVLGLGIGFLMQLLSLIAQNSVELKDMGVATSSRMFFQQMGGSLGVAAFGAIFAHKLTSSMSSLAAGGKLPISGTSLDPSQVSNLQGPVKEAVFAGIAQAVHTVFLWAVPFTVLVFVLALFIKEVPLRGRVTPGEQQPAAEAEALIG</sequence>
<keyword evidence="3" id="KW-0813">Transport</keyword>
<evidence type="ECO:0000256" key="3">
    <source>
        <dbReference type="ARBA" id="ARBA00022448"/>
    </source>
</evidence>
<feature type="transmembrane region" description="Helical" evidence="8">
    <location>
        <begin position="390"/>
        <end position="408"/>
    </location>
</feature>
<dbReference type="InterPro" id="IPR004638">
    <property type="entry name" value="EmrB-like"/>
</dbReference>
<dbReference type="OrthoDB" id="7375466at2"/>
<keyword evidence="5 8" id="KW-0812">Transmembrane</keyword>